<dbReference type="InterPro" id="IPR003439">
    <property type="entry name" value="ABC_transporter-like_ATP-bd"/>
</dbReference>
<evidence type="ECO:0000259" key="4">
    <source>
        <dbReference type="PROSITE" id="PS50893"/>
    </source>
</evidence>
<evidence type="ECO:0000256" key="2">
    <source>
        <dbReference type="ARBA" id="ARBA00022741"/>
    </source>
</evidence>
<dbReference type="Proteomes" id="UP000265882">
    <property type="component" value="Unassembled WGS sequence"/>
</dbReference>
<dbReference type="GO" id="GO:0005524">
    <property type="term" value="F:ATP binding"/>
    <property type="evidence" value="ECO:0007669"/>
    <property type="project" value="UniProtKB-KW"/>
</dbReference>
<dbReference type="GO" id="GO:0016887">
    <property type="term" value="F:ATP hydrolysis activity"/>
    <property type="evidence" value="ECO:0007669"/>
    <property type="project" value="InterPro"/>
</dbReference>
<keyword evidence="1" id="KW-0813">Transport</keyword>
<dbReference type="Gene3D" id="3.40.50.300">
    <property type="entry name" value="P-loop containing nucleotide triphosphate hydrolases"/>
    <property type="match status" value="1"/>
</dbReference>
<keyword evidence="2" id="KW-0547">Nucleotide-binding</keyword>
<dbReference type="InterPro" id="IPR003593">
    <property type="entry name" value="AAA+_ATPase"/>
</dbReference>
<keyword evidence="3 5" id="KW-0067">ATP-binding</keyword>
<comment type="caution">
    <text evidence="5">The sequence shown here is derived from an EMBL/GenBank/DDBJ whole genome shotgun (WGS) entry which is preliminary data.</text>
</comment>
<reference evidence="5 6" key="1">
    <citation type="journal article" date="2017" name="ISME J.">
        <title>Energy and carbon metabolisms in a deep terrestrial subsurface fluid microbial community.</title>
        <authorList>
            <person name="Momper L."/>
            <person name="Jungbluth S.P."/>
            <person name="Lee M.D."/>
            <person name="Amend J.P."/>
        </authorList>
    </citation>
    <scope>NUCLEOTIDE SEQUENCE [LARGE SCALE GENOMIC DNA]</scope>
    <source>
        <strain evidence="5">SURF_5</strain>
    </source>
</reference>
<dbReference type="AlphaFoldDB" id="A0A3A4NTW5"/>
<sequence>MIEIRNLSRYFGSLKAVDNLNLTVGEGEFFCFLGPNGAGKTTTIKILTGLLRPTSGTAIIAGYDITTDMVKAKRILGYIPDHPYVYEKLSGREFMKFVSGMYNLDSAATTGKIEELMRLFGIAEYADQLIEDYSHGMRQKLIFSATFLHSPKIVIVDEPWVGLDPKSIRFVKDYLKEKTRDGVSIFMSTHTLSIAEEVADRVGIIHKGRLIAHGTVAKVKASTERNLEDVFLQLTAEDPEIVAPPEAKS</sequence>
<feature type="domain" description="ABC transporter" evidence="4">
    <location>
        <begin position="2"/>
        <end position="232"/>
    </location>
</feature>
<dbReference type="PROSITE" id="PS00211">
    <property type="entry name" value="ABC_TRANSPORTER_1"/>
    <property type="match status" value="1"/>
</dbReference>
<accession>A0A3A4NTW5</accession>
<dbReference type="Pfam" id="PF00005">
    <property type="entry name" value="ABC_tran"/>
    <property type="match status" value="1"/>
</dbReference>
<dbReference type="PROSITE" id="PS50893">
    <property type="entry name" value="ABC_TRANSPORTER_2"/>
    <property type="match status" value="1"/>
</dbReference>
<evidence type="ECO:0000313" key="6">
    <source>
        <dbReference type="Proteomes" id="UP000265882"/>
    </source>
</evidence>
<name>A0A3A4NTW5_ABYX5</name>
<dbReference type="PANTHER" id="PTHR42939:SF1">
    <property type="entry name" value="ABC TRANSPORTER ATP-BINDING PROTEIN ALBC-RELATED"/>
    <property type="match status" value="1"/>
</dbReference>
<organism evidence="5 6">
    <name type="scientific">Abyssobacteria bacterium (strain SURF_5)</name>
    <dbReference type="NCBI Taxonomy" id="2093360"/>
    <lineage>
        <taxon>Bacteria</taxon>
        <taxon>Pseudomonadati</taxon>
        <taxon>Candidatus Hydrogenedentota</taxon>
        <taxon>Candidatus Abyssobacteria</taxon>
    </lineage>
</organism>
<dbReference type="InterPro" id="IPR051782">
    <property type="entry name" value="ABC_Transporter_VariousFunc"/>
</dbReference>
<dbReference type="InterPro" id="IPR017871">
    <property type="entry name" value="ABC_transporter-like_CS"/>
</dbReference>
<dbReference type="InterPro" id="IPR027417">
    <property type="entry name" value="P-loop_NTPase"/>
</dbReference>
<dbReference type="SMART" id="SM00382">
    <property type="entry name" value="AAA"/>
    <property type="match status" value="1"/>
</dbReference>
<dbReference type="CDD" id="cd03230">
    <property type="entry name" value="ABC_DR_subfamily_A"/>
    <property type="match status" value="1"/>
</dbReference>
<evidence type="ECO:0000256" key="1">
    <source>
        <dbReference type="ARBA" id="ARBA00022448"/>
    </source>
</evidence>
<dbReference type="EMBL" id="QZKU01000060">
    <property type="protein sequence ID" value="RJP22249.1"/>
    <property type="molecule type" value="Genomic_DNA"/>
</dbReference>
<gene>
    <name evidence="5" type="ORF">C4520_08555</name>
</gene>
<evidence type="ECO:0000313" key="5">
    <source>
        <dbReference type="EMBL" id="RJP22249.1"/>
    </source>
</evidence>
<dbReference type="PANTHER" id="PTHR42939">
    <property type="entry name" value="ABC TRANSPORTER ATP-BINDING PROTEIN ALBC-RELATED"/>
    <property type="match status" value="1"/>
</dbReference>
<protein>
    <submittedName>
        <fullName evidence="5">ABC transporter ATP-binding protein</fullName>
    </submittedName>
</protein>
<dbReference type="SUPFAM" id="SSF52540">
    <property type="entry name" value="P-loop containing nucleoside triphosphate hydrolases"/>
    <property type="match status" value="1"/>
</dbReference>
<evidence type="ECO:0000256" key="3">
    <source>
        <dbReference type="ARBA" id="ARBA00022840"/>
    </source>
</evidence>
<proteinExistence type="predicted"/>